<protein>
    <submittedName>
        <fullName evidence="2">Uncharacterized protein</fullName>
    </submittedName>
</protein>
<feature type="region of interest" description="Disordered" evidence="1">
    <location>
        <begin position="265"/>
        <end position="290"/>
    </location>
</feature>
<reference evidence="2" key="2">
    <citation type="submission" date="2023-05" db="EMBL/GenBank/DDBJ databases">
        <authorList>
            <consortium name="Lawrence Berkeley National Laboratory"/>
            <person name="Steindorff A."/>
            <person name="Hensen N."/>
            <person name="Bonometti L."/>
            <person name="Westerberg I."/>
            <person name="Brannstrom I.O."/>
            <person name="Guillou S."/>
            <person name="Cros-Aarteil S."/>
            <person name="Calhoun S."/>
            <person name="Haridas S."/>
            <person name="Kuo A."/>
            <person name="Mondo S."/>
            <person name="Pangilinan J."/>
            <person name="Riley R."/>
            <person name="Labutti K."/>
            <person name="Andreopoulos B."/>
            <person name="Lipzen A."/>
            <person name="Chen C."/>
            <person name="Yanf M."/>
            <person name="Daum C."/>
            <person name="Ng V."/>
            <person name="Clum A."/>
            <person name="Ohm R."/>
            <person name="Martin F."/>
            <person name="Silar P."/>
            <person name="Natvig D."/>
            <person name="Lalanne C."/>
            <person name="Gautier V."/>
            <person name="Ament-Velasquez S.L."/>
            <person name="Kruys A."/>
            <person name="Hutchinson M.I."/>
            <person name="Powell A.J."/>
            <person name="Barry K."/>
            <person name="Miller A.N."/>
            <person name="Grigoriev I.V."/>
            <person name="Debuchy R."/>
            <person name="Gladieux P."/>
            <person name="Thoren M.H."/>
            <person name="Johannesson H."/>
        </authorList>
    </citation>
    <scope>NUCLEOTIDE SEQUENCE</scope>
    <source>
        <strain evidence="2">CBS 990.96</strain>
    </source>
</reference>
<feature type="region of interest" description="Disordered" evidence="1">
    <location>
        <begin position="1"/>
        <end position="129"/>
    </location>
</feature>
<proteinExistence type="predicted"/>
<gene>
    <name evidence="2" type="ORF">QBC38DRAFT_514301</name>
</gene>
<name>A0AAN7H5K5_9PEZI</name>
<keyword evidence="3" id="KW-1185">Reference proteome</keyword>
<dbReference type="Proteomes" id="UP001301958">
    <property type="component" value="Unassembled WGS sequence"/>
</dbReference>
<sequence length="497" mass="55354">MDSHLNAGVARTKLPFRDDMPSIPTQSSALPQKRKPEQLGLGAKRQRQSPLPDGKPQKALPPFNITKNVTTSSNFVSKDGRPFAEEYTNDQDKIAFIPSSGPVPPINSALSSRRNPGGTSSPNDELFSTLHPQTQTPLGTRVSQDVSNADHTQNTAQTQTTIVVPIHVKRKDDANDWHIPAPGNASGNKHVDKTDYFEDDEGLLEDWLNLACDKAVEEETYSIGSSQEADLINLTDIVVSAFKQTPPTSVLKDMDASSIVEVFDPSLQHSPPAPTNEHASTKPKQPETEEELLDADVDWDALMLQLPDPPRNLSISPQLPTQTVHIKTEPISPPPSNIPKPFARPPFPAPVRDKSPIIGVSHNTVLRTCFRVGQFISEGNRCHREKQDAIFELYARVKFSSRESNRRVQHFQFADIFKDQQPYPTGILEGWKTESLLEKHSAAFLHTGKNHGEAKMCRCMCRLKREKNELGWIVDVLSIEEANWNDVELVRAVVCRE</sequence>
<dbReference type="AlphaFoldDB" id="A0AAN7H5K5"/>
<evidence type="ECO:0000313" key="3">
    <source>
        <dbReference type="Proteomes" id="UP001301958"/>
    </source>
</evidence>
<comment type="caution">
    <text evidence="2">The sequence shown here is derived from an EMBL/GenBank/DDBJ whole genome shotgun (WGS) entry which is preliminary data.</text>
</comment>
<reference evidence="2" key="1">
    <citation type="journal article" date="2023" name="Mol. Phylogenet. Evol.">
        <title>Genome-scale phylogeny and comparative genomics of the fungal order Sordariales.</title>
        <authorList>
            <person name="Hensen N."/>
            <person name="Bonometti L."/>
            <person name="Westerberg I."/>
            <person name="Brannstrom I.O."/>
            <person name="Guillou S."/>
            <person name="Cros-Aarteil S."/>
            <person name="Calhoun S."/>
            <person name="Haridas S."/>
            <person name="Kuo A."/>
            <person name="Mondo S."/>
            <person name="Pangilinan J."/>
            <person name="Riley R."/>
            <person name="LaButti K."/>
            <person name="Andreopoulos B."/>
            <person name="Lipzen A."/>
            <person name="Chen C."/>
            <person name="Yan M."/>
            <person name="Daum C."/>
            <person name="Ng V."/>
            <person name="Clum A."/>
            <person name="Steindorff A."/>
            <person name="Ohm R.A."/>
            <person name="Martin F."/>
            <person name="Silar P."/>
            <person name="Natvig D.O."/>
            <person name="Lalanne C."/>
            <person name="Gautier V."/>
            <person name="Ament-Velasquez S.L."/>
            <person name="Kruys A."/>
            <person name="Hutchinson M.I."/>
            <person name="Powell A.J."/>
            <person name="Barry K."/>
            <person name="Miller A.N."/>
            <person name="Grigoriev I.V."/>
            <person name="Debuchy R."/>
            <person name="Gladieux P."/>
            <person name="Hiltunen Thoren M."/>
            <person name="Johannesson H."/>
        </authorList>
    </citation>
    <scope>NUCLEOTIDE SEQUENCE</scope>
    <source>
        <strain evidence="2">CBS 990.96</strain>
    </source>
</reference>
<feature type="compositionally biased region" description="Polar residues" evidence="1">
    <location>
        <begin position="65"/>
        <end position="76"/>
    </location>
</feature>
<organism evidence="2 3">
    <name type="scientific">Podospora fimiseda</name>
    <dbReference type="NCBI Taxonomy" id="252190"/>
    <lineage>
        <taxon>Eukaryota</taxon>
        <taxon>Fungi</taxon>
        <taxon>Dikarya</taxon>
        <taxon>Ascomycota</taxon>
        <taxon>Pezizomycotina</taxon>
        <taxon>Sordariomycetes</taxon>
        <taxon>Sordariomycetidae</taxon>
        <taxon>Sordariales</taxon>
        <taxon>Podosporaceae</taxon>
        <taxon>Podospora</taxon>
    </lineage>
</organism>
<dbReference type="EMBL" id="MU865287">
    <property type="protein sequence ID" value="KAK4232608.1"/>
    <property type="molecule type" value="Genomic_DNA"/>
</dbReference>
<evidence type="ECO:0000313" key="2">
    <source>
        <dbReference type="EMBL" id="KAK4232608.1"/>
    </source>
</evidence>
<evidence type="ECO:0000256" key="1">
    <source>
        <dbReference type="SAM" id="MobiDB-lite"/>
    </source>
</evidence>
<accession>A0AAN7H5K5</accession>
<feature type="compositionally biased region" description="Polar residues" evidence="1">
    <location>
        <begin position="108"/>
        <end position="123"/>
    </location>
</feature>